<dbReference type="Gene3D" id="3.30.70.330">
    <property type="match status" value="1"/>
</dbReference>
<dbReference type="Proteomes" id="UP000794436">
    <property type="component" value="Unassembled WGS sequence"/>
</dbReference>
<keyword evidence="3" id="KW-1185">Reference proteome</keyword>
<sequence length="237" mass="26669">MVRATRRASKRSERDETSVEKPRVKKRRDSIETGSPCSSSQQDHPEVAPVSSSKTTDEPETSDRDVQEGKGEDPSLSDDQPLCTESLRIDNFRRPFTLNAVKALVQECGPFVDSGFWMNSIKTHCYVTYPSKAIAEQTRQALDGRVWPVETGQALSVQFSEHSAMDVNAGGVPQKRSVPSDTRLTTPEKSAKPSRKVTSIDSFFLRTETKPMLYYLPLTDEEVRLKREKRIQTQSSK</sequence>
<dbReference type="EMBL" id="SPLM01000072">
    <property type="protein sequence ID" value="TMW63475.1"/>
    <property type="molecule type" value="Genomic_DNA"/>
</dbReference>
<gene>
    <name evidence="2" type="ORF">Poli38472_002416</name>
</gene>
<evidence type="ECO:0008006" key="4">
    <source>
        <dbReference type="Google" id="ProtNLM"/>
    </source>
</evidence>
<proteinExistence type="predicted"/>
<feature type="compositionally biased region" description="Basic and acidic residues" evidence="1">
    <location>
        <begin position="55"/>
        <end position="73"/>
    </location>
</feature>
<evidence type="ECO:0000313" key="2">
    <source>
        <dbReference type="EMBL" id="TMW63475.1"/>
    </source>
</evidence>
<dbReference type="AlphaFoldDB" id="A0A8K1CHT1"/>
<dbReference type="InterPro" id="IPR032552">
    <property type="entry name" value="RSB_motif"/>
</dbReference>
<dbReference type="GO" id="GO:0003676">
    <property type="term" value="F:nucleic acid binding"/>
    <property type="evidence" value="ECO:0007669"/>
    <property type="project" value="InterPro"/>
</dbReference>
<dbReference type="CDD" id="cd12432">
    <property type="entry name" value="RRM_ACINU"/>
    <property type="match status" value="1"/>
</dbReference>
<feature type="compositionally biased region" description="Polar residues" evidence="1">
    <location>
        <begin position="177"/>
        <end position="188"/>
    </location>
</feature>
<dbReference type="InterPro" id="IPR035979">
    <property type="entry name" value="RBD_domain_sf"/>
</dbReference>
<feature type="compositionally biased region" description="Polar residues" evidence="1">
    <location>
        <begin position="32"/>
        <end position="42"/>
    </location>
</feature>
<name>A0A8K1CHT1_PYTOL</name>
<protein>
    <recommendedName>
        <fullName evidence="4">Apoptotic chromatin condensation inducer in the nucleus</fullName>
    </recommendedName>
</protein>
<accession>A0A8K1CHT1</accession>
<dbReference type="OrthoDB" id="5348404at2759"/>
<dbReference type="InterPro" id="IPR034257">
    <property type="entry name" value="Acinus_RRM"/>
</dbReference>
<feature type="compositionally biased region" description="Basic and acidic residues" evidence="1">
    <location>
        <begin position="10"/>
        <end position="22"/>
    </location>
</feature>
<feature type="region of interest" description="Disordered" evidence="1">
    <location>
        <begin position="167"/>
        <end position="194"/>
    </location>
</feature>
<comment type="caution">
    <text evidence="2">The sequence shown here is derived from an EMBL/GenBank/DDBJ whole genome shotgun (WGS) entry which is preliminary data.</text>
</comment>
<reference evidence="2" key="1">
    <citation type="submission" date="2019-03" db="EMBL/GenBank/DDBJ databases">
        <title>Long read genome sequence of the mycoparasitic Pythium oligandrum ATCC 38472 isolated from sugarbeet rhizosphere.</title>
        <authorList>
            <person name="Gaulin E."/>
        </authorList>
    </citation>
    <scope>NUCLEOTIDE SEQUENCE</scope>
    <source>
        <strain evidence="2">ATCC 38472_TT</strain>
    </source>
</reference>
<organism evidence="2 3">
    <name type="scientific">Pythium oligandrum</name>
    <name type="common">Mycoparasitic fungus</name>
    <dbReference type="NCBI Taxonomy" id="41045"/>
    <lineage>
        <taxon>Eukaryota</taxon>
        <taxon>Sar</taxon>
        <taxon>Stramenopiles</taxon>
        <taxon>Oomycota</taxon>
        <taxon>Peronosporomycetes</taxon>
        <taxon>Pythiales</taxon>
        <taxon>Pythiaceae</taxon>
        <taxon>Pythium</taxon>
    </lineage>
</organism>
<dbReference type="SUPFAM" id="SSF54928">
    <property type="entry name" value="RNA-binding domain, RBD"/>
    <property type="match status" value="1"/>
</dbReference>
<dbReference type="InterPro" id="IPR012677">
    <property type="entry name" value="Nucleotide-bd_a/b_plait_sf"/>
</dbReference>
<feature type="region of interest" description="Disordered" evidence="1">
    <location>
        <begin position="1"/>
        <end position="82"/>
    </location>
</feature>
<dbReference type="PANTHER" id="PTHR47031:SF3">
    <property type="entry name" value="SAP DOMAIN-CONTAINING PROTEIN"/>
    <property type="match status" value="1"/>
</dbReference>
<dbReference type="Pfam" id="PF16294">
    <property type="entry name" value="RSB_motif"/>
    <property type="match status" value="1"/>
</dbReference>
<evidence type="ECO:0000256" key="1">
    <source>
        <dbReference type="SAM" id="MobiDB-lite"/>
    </source>
</evidence>
<evidence type="ECO:0000313" key="3">
    <source>
        <dbReference type="Proteomes" id="UP000794436"/>
    </source>
</evidence>
<dbReference type="PANTHER" id="PTHR47031">
    <property type="entry name" value="SAP DNA-BINDING DOMAIN-CONTAINING PROTEIN"/>
    <property type="match status" value="1"/>
</dbReference>